<reference evidence="2" key="1">
    <citation type="submission" date="2019-06" db="EMBL/GenBank/DDBJ databases">
        <authorList>
            <person name="Broberg M."/>
        </authorList>
    </citation>
    <scope>NUCLEOTIDE SEQUENCE [LARGE SCALE GENOMIC DNA]</scope>
</reference>
<comment type="caution">
    <text evidence="1">The sequence shown here is derived from an EMBL/GenBank/DDBJ whole genome shotgun (WGS) entry which is preliminary data.</text>
</comment>
<sequence>MSIPKPEILAHHLCNPLYHHPLLRRNLPSLCLLAKFDNLLDIQQLVVPNLQRLPILVPPNRRPNHVQLEVIHQVHVHVIQLLPAEVNLQLARLLLLLRRRKRPHLQHAQPRRQQRLPRHLNAPQRVKVPQPHVHVRHGQPVQVGHLARAEDVGVHLEEGEPPLGPDVLPVALAALRGADDVDAQRDACRGVQGRGDDDETRLVRDVEDEGLGPVVRVDEDGLGVLVARGHRGVPGHAGIAADEVALEELRAQGHLGVLAVDVAQGVLALRGRQELEGPRRLLGVFSYWYLDVRLLGRRDLHVVGAGLSASPAARAYGCRGPIGLRLSCCRWPL</sequence>
<keyword evidence="2" id="KW-1185">Reference proteome</keyword>
<accession>A0A9N9UR09</accession>
<evidence type="ECO:0000313" key="1">
    <source>
        <dbReference type="EMBL" id="CAG9995661.1"/>
    </source>
</evidence>
<gene>
    <name evidence="1" type="ORF">CBYS24578_00003782</name>
</gene>
<proteinExistence type="predicted"/>
<dbReference type="EMBL" id="CABFNO020001536">
    <property type="protein sequence ID" value="CAG9995661.1"/>
    <property type="molecule type" value="Genomic_DNA"/>
</dbReference>
<dbReference type="AlphaFoldDB" id="A0A9N9UR09"/>
<evidence type="ECO:0000313" key="2">
    <source>
        <dbReference type="Proteomes" id="UP000754883"/>
    </source>
</evidence>
<protein>
    <submittedName>
        <fullName evidence="1">Uncharacterized protein</fullName>
    </submittedName>
</protein>
<name>A0A9N9UR09_9HYPO</name>
<dbReference type="Proteomes" id="UP000754883">
    <property type="component" value="Unassembled WGS sequence"/>
</dbReference>
<organism evidence="1 2">
    <name type="scientific">Clonostachys byssicola</name>
    <dbReference type="NCBI Taxonomy" id="160290"/>
    <lineage>
        <taxon>Eukaryota</taxon>
        <taxon>Fungi</taxon>
        <taxon>Dikarya</taxon>
        <taxon>Ascomycota</taxon>
        <taxon>Pezizomycotina</taxon>
        <taxon>Sordariomycetes</taxon>
        <taxon>Hypocreomycetidae</taxon>
        <taxon>Hypocreales</taxon>
        <taxon>Bionectriaceae</taxon>
        <taxon>Clonostachys</taxon>
    </lineage>
</organism>
<reference evidence="1 2" key="2">
    <citation type="submission" date="2021-10" db="EMBL/GenBank/DDBJ databases">
        <authorList>
            <person name="Piombo E."/>
        </authorList>
    </citation>
    <scope>NUCLEOTIDE SEQUENCE [LARGE SCALE GENOMIC DNA]</scope>
</reference>